<dbReference type="AlphaFoldDB" id="A0A803KU94"/>
<evidence type="ECO:0000313" key="1">
    <source>
        <dbReference type="EnsemblPlants" id="AUR62002602-RA:cds"/>
    </source>
</evidence>
<sequence>MQVKKHERDVFSQLGNTGVISKSQRQHKRNVKNFELGNDVKSIIPSRMRRLETGETLSVKGRTVILTGQKFLTICEDDESENMLATSNHVTVSEDNILDEEVEPTEAPKTL</sequence>
<accession>A0A803KU94</accession>
<dbReference type="Gramene" id="AUR62002602-RA">
    <property type="protein sequence ID" value="AUR62002602-RA:cds"/>
    <property type="gene ID" value="AUR62002602"/>
</dbReference>
<dbReference type="Proteomes" id="UP000596660">
    <property type="component" value="Unplaced"/>
</dbReference>
<evidence type="ECO:0000313" key="2">
    <source>
        <dbReference type="Proteomes" id="UP000596660"/>
    </source>
</evidence>
<reference evidence="1" key="2">
    <citation type="submission" date="2021-03" db="UniProtKB">
        <authorList>
            <consortium name="EnsemblPlants"/>
        </authorList>
    </citation>
    <scope>IDENTIFICATION</scope>
</reference>
<proteinExistence type="predicted"/>
<reference evidence="1" key="1">
    <citation type="journal article" date="2017" name="Nature">
        <title>The genome of Chenopodium quinoa.</title>
        <authorList>
            <person name="Jarvis D.E."/>
            <person name="Ho Y.S."/>
            <person name="Lightfoot D.J."/>
            <person name="Schmoeckel S.M."/>
            <person name="Li B."/>
            <person name="Borm T.J.A."/>
            <person name="Ohyanagi H."/>
            <person name="Mineta K."/>
            <person name="Michell C.T."/>
            <person name="Saber N."/>
            <person name="Kharbatia N.M."/>
            <person name="Rupper R.R."/>
            <person name="Sharp A.R."/>
            <person name="Dally N."/>
            <person name="Boughton B.A."/>
            <person name="Woo Y.H."/>
            <person name="Gao G."/>
            <person name="Schijlen E.G.W.M."/>
            <person name="Guo X."/>
            <person name="Momin A.A."/>
            <person name="Negrao S."/>
            <person name="Al-Babili S."/>
            <person name="Gehring C."/>
            <person name="Roessner U."/>
            <person name="Jung C."/>
            <person name="Murphy K."/>
            <person name="Arold S.T."/>
            <person name="Gojobori T."/>
            <person name="van der Linden C.G."/>
            <person name="van Loo E.N."/>
            <person name="Jellen E.N."/>
            <person name="Maughan P.J."/>
            <person name="Tester M."/>
        </authorList>
    </citation>
    <scope>NUCLEOTIDE SEQUENCE [LARGE SCALE GENOMIC DNA]</scope>
    <source>
        <strain evidence="1">cv. PI 614886</strain>
    </source>
</reference>
<name>A0A803KU94_CHEQI</name>
<keyword evidence="2" id="KW-1185">Reference proteome</keyword>
<protein>
    <submittedName>
        <fullName evidence="1">Uncharacterized protein</fullName>
    </submittedName>
</protein>
<dbReference type="EnsemblPlants" id="AUR62002602-RA">
    <property type="protein sequence ID" value="AUR62002602-RA:cds"/>
    <property type="gene ID" value="AUR62002602"/>
</dbReference>
<organism evidence="1 2">
    <name type="scientific">Chenopodium quinoa</name>
    <name type="common">Quinoa</name>
    <dbReference type="NCBI Taxonomy" id="63459"/>
    <lineage>
        <taxon>Eukaryota</taxon>
        <taxon>Viridiplantae</taxon>
        <taxon>Streptophyta</taxon>
        <taxon>Embryophyta</taxon>
        <taxon>Tracheophyta</taxon>
        <taxon>Spermatophyta</taxon>
        <taxon>Magnoliopsida</taxon>
        <taxon>eudicotyledons</taxon>
        <taxon>Gunneridae</taxon>
        <taxon>Pentapetalae</taxon>
        <taxon>Caryophyllales</taxon>
        <taxon>Chenopodiaceae</taxon>
        <taxon>Chenopodioideae</taxon>
        <taxon>Atripliceae</taxon>
        <taxon>Chenopodium</taxon>
    </lineage>
</organism>